<evidence type="ECO:0000256" key="1">
    <source>
        <dbReference type="SAM" id="Phobius"/>
    </source>
</evidence>
<organism evidence="2 3">
    <name type="scientific">Paenalcaligenes hominis</name>
    <dbReference type="NCBI Taxonomy" id="643674"/>
    <lineage>
        <taxon>Bacteria</taxon>
        <taxon>Pseudomonadati</taxon>
        <taxon>Pseudomonadota</taxon>
        <taxon>Betaproteobacteria</taxon>
        <taxon>Burkholderiales</taxon>
        <taxon>Alcaligenaceae</taxon>
        <taxon>Paenalcaligenes</taxon>
    </lineage>
</organism>
<dbReference type="PANTHER" id="PTHR34989">
    <property type="entry name" value="PROTEIN HDED"/>
    <property type="match status" value="1"/>
</dbReference>
<dbReference type="GO" id="GO:0005886">
    <property type="term" value="C:plasma membrane"/>
    <property type="evidence" value="ECO:0007669"/>
    <property type="project" value="TreeGrafter"/>
</dbReference>
<dbReference type="EMBL" id="CP019697">
    <property type="protein sequence ID" value="AQS50937.1"/>
    <property type="molecule type" value="Genomic_DNA"/>
</dbReference>
<name>A0A1U9JYT9_9BURK</name>
<dbReference type="Proteomes" id="UP000189369">
    <property type="component" value="Chromosome"/>
</dbReference>
<feature type="transmembrane region" description="Helical" evidence="1">
    <location>
        <begin position="20"/>
        <end position="43"/>
    </location>
</feature>
<evidence type="ECO:0000313" key="2">
    <source>
        <dbReference type="EMBL" id="AQS50937.1"/>
    </source>
</evidence>
<dbReference type="KEGG" id="phn:PAEH1_03980"/>
<accession>A0A1U9JYT9</accession>
<protein>
    <recommendedName>
        <fullName evidence="4">HdeD protein</fullName>
    </recommendedName>
</protein>
<reference evidence="2 3" key="1">
    <citation type="submission" date="2017-01" db="EMBL/GenBank/DDBJ databases">
        <title>Complete Genome Sequence of Paenalcaligenes hominis, Isolated from a paraplegic Patient with neurogenic bladder.</title>
        <authorList>
            <person name="Mukhopadhyay R."/>
            <person name="Joaquin J."/>
            <person name="Hogue R."/>
            <person name="Kilaru A."/>
            <person name="Jospin G."/>
            <person name="Mars K."/>
            <person name="Eisen J.A."/>
            <person name="Chaturvedi V."/>
        </authorList>
    </citation>
    <scope>NUCLEOTIDE SEQUENCE [LARGE SCALE GENOMIC DNA]</scope>
    <source>
        <strain evidence="2 3">15S00501</strain>
    </source>
</reference>
<feature type="transmembrane region" description="Helical" evidence="1">
    <location>
        <begin position="106"/>
        <end position="125"/>
    </location>
</feature>
<feature type="transmembrane region" description="Helical" evidence="1">
    <location>
        <begin position="132"/>
        <end position="153"/>
    </location>
</feature>
<dbReference type="Pfam" id="PF03729">
    <property type="entry name" value="DUF308"/>
    <property type="match status" value="1"/>
</dbReference>
<feature type="transmembrane region" description="Helical" evidence="1">
    <location>
        <begin position="76"/>
        <end position="94"/>
    </location>
</feature>
<dbReference type="InterPro" id="IPR052712">
    <property type="entry name" value="Acid_resist_chaperone_HdeD"/>
</dbReference>
<proteinExistence type="predicted"/>
<feature type="transmembrane region" description="Helical" evidence="1">
    <location>
        <begin position="49"/>
        <end position="69"/>
    </location>
</feature>
<feature type="transmembrane region" description="Helical" evidence="1">
    <location>
        <begin position="159"/>
        <end position="183"/>
    </location>
</feature>
<keyword evidence="1" id="KW-0472">Membrane</keyword>
<gene>
    <name evidence="2" type="ORF">PAEH1_03980</name>
</gene>
<dbReference type="STRING" id="643674.PAEH1_03980"/>
<sequence>MANTKISDVVDHSKNLYPRWGWFLALGVVLIMLGMGALTYAVMATLTSVIVIGVLMLIGGVAQLIHAWTLRSLGGFFWWTLVGLLYIVAGGMVIQNPIAGAEILTLLLGATLIGVGVLRLGIWLMNRGQEGWLWLAFSGVISLVTGLLIALQWPSIGLWLLGMILGIDLLFQGWSMLWLGIALRRMRRLMQ</sequence>
<keyword evidence="1" id="KW-0812">Transmembrane</keyword>
<evidence type="ECO:0000313" key="3">
    <source>
        <dbReference type="Proteomes" id="UP000189369"/>
    </source>
</evidence>
<dbReference type="OrthoDB" id="8683768at2"/>
<evidence type="ECO:0008006" key="4">
    <source>
        <dbReference type="Google" id="ProtNLM"/>
    </source>
</evidence>
<dbReference type="InterPro" id="IPR005325">
    <property type="entry name" value="DUF308_memb"/>
</dbReference>
<dbReference type="PANTHER" id="PTHR34989:SF1">
    <property type="entry name" value="PROTEIN HDED"/>
    <property type="match status" value="1"/>
</dbReference>
<keyword evidence="1" id="KW-1133">Transmembrane helix</keyword>
<dbReference type="AlphaFoldDB" id="A0A1U9JYT9"/>